<accession>A0A0N1MPL3</accession>
<proteinExistence type="predicted"/>
<dbReference type="RefSeq" id="WP_054198195.1">
    <property type="nucleotide sequence ID" value="NZ_JNOC01000043.1"/>
</dbReference>
<dbReference type="Proteomes" id="UP000037997">
    <property type="component" value="Unassembled WGS sequence"/>
</dbReference>
<sequence length="72" mass="8624">MIDNKDWTGGRDMNYEKIYIGDTVRLNGIDYMVSYYKDSYAIILTSKNETSKNETRLFSFTEDYLYLKLKNR</sequence>
<gene>
    <name evidence="1" type="ORF">HPU229334_08185</name>
</gene>
<reference evidence="1 2" key="1">
    <citation type="submission" date="2014-06" db="EMBL/GenBank/DDBJ databases">
        <title>Helicobacter pullorum isolates in fresh chicken meat - phenotypic and genotypic features.</title>
        <authorList>
            <person name="Borges V."/>
            <person name="Santos A."/>
            <person name="Correia C.B."/>
            <person name="Saraiva M."/>
            <person name="Menard A."/>
            <person name="Vieira L."/>
            <person name="Sampaio D.A."/>
            <person name="Gomes J.P."/>
            <person name="Oleastro M."/>
        </authorList>
    </citation>
    <scope>NUCLEOTIDE SEQUENCE [LARGE SCALE GENOMIC DNA]</scope>
    <source>
        <strain evidence="1 2">229334/12</strain>
    </source>
</reference>
<protein>
    <submittedName>
        <fullName evidence="1">Uncharacterized protein</fullName>
    </submittedName>
</protein>
<evidence type="ECO:0000313" key="2">
    <source>
        <dbReference type="Proteomes" id="UP000037997"/>
    </source>
</evidence>
<evidence type="ECO:0000313" key="1">
    <source>
        <dbReference type="EMBL" id="KPH55422.1"/>
    </source>
</evidence>
<dbReference type="EMBL" id="JNOC01000043">
    <property type="protein sequence ID" value="KPH55422.1"/>
    <property type="molecule type" value="Genomic_DNA"/>
</dbReference>
<comment type="caution">
    <text evidence="1">The sequence shown here is derived from an EMBL/GenBank/DDBJ whole genome shotgun (WGS) entry which is preliminary data.</text>
</comment>
<dbReference type="AlphaFoldDB" id="A0A0N1MPL3"/>
<organism evidence="1 2">
    <name type="scientific">Helicobacter pullorum</name>
    <dbReference type="NCBI Taxonomy" id="35818"/>
    <lineage>
        <taxon>Bacteria</taxon>
        <taxon>Pseudomonadati</taxon>
        <taxon>Campylobacterota</taxon>
        <taxon>Epsilonproteobacteria</taxon>
        <taxon>Campylobacterales</taxon>
        <taxon>Helicobacteraceae</taxon>
        <taxon>Helicobacter</taxon>
    </lineage>
</organism>
<name>A0A0N1MPL3_9HELI</name>
<dbReference type="PATRIC" id="fig|35818.11.peg.1618"/>
<dbReference type="SUPFAM" id="SSF159006">
    <property type="entry name" value="YopX-like"/>
    <property type="match status" value="1"/>
</dbReference>